<feature type="region of interest" description="Disordered" evidence="1">
    <location>
        <begin position="29"/>
        <end position="99"/>
    </location>
</feature>
<evidence type="ECO:0000256" key="1">
    <source>
        <dbReference type="SAM" id="MobiDB-lite"/>
    </source>
</evidence>
<proteinExistence type="predicted"/>
<gene>
    <name evidence="2" type="ORF">ACHAXA_007735</name>
</gene>
<feature type="compositionally biased region" description="Gly residues" evidence="1">
    <location>
        <begin position="151"/>
        <end position="165"/>
    </location>
</feature>
<feature type="region of interest" description="Disordered" evidence="1">
    <location>
        <begin position="146"/>
        <end position="173"/>
    </location>
</feature>
<evidence type="ECO:0000313" key="3">
    <source>
        <dbReference type="Proteomes" id="UP001530377"/>
    </source>
</evidence>
<comment type="caution">
    <text evidence="2">The sequence shown here is derived from an EMBL/GenBank/DDBJ whole genome shotgun (WGS) entry which is preliminary data.</text>
</comment>
<feature type="compositionally biased region" description="Low complexity" evidence="1">
    <location>
        <begin position="29"/>
        <end position="42"/>
    </location>
</feature>
<feature type="compositionally biased region" description="Low complexity" evidence="1">
    <location>
        <begin position="78"/>
        <end position="99"/>
    </location>
</feature>
<organism evidence="2 3">
    <name type="scientific">Cyclostephanos tholiformis</name>
    <dbReference type="NCBI Taxonomy" id="382380"/>
    <lineage>
        <taxon>Eukaryota</taxon>
        <taxon>Sar</taxon>
        <taxon>Stramenopiles</taxon>
        <taxon>Ochrophyta</taxon>
        <taxon>Bacillariophyta</taxon>
        <taxon>Coscinodiscophyceae</taxon>
        <taxon>Thalassiosirophycidae</taxon>
        <taxon>Stephanodiscales</taxon>
        <taxon>Stephanodiscaceae</taxon>
        <taxon>Cyclostephanos</taxon>
    </lineage>
</organism>
<accession>A0ABD3RYB6</accession>
<dbReference type="AlphaFoldDB" id="A0ABD3RYB6"/>
<sequence>MYSPPSFVFVVASRSLAPSIARGGWRRPMTMVTSSSSSSLSSRLRRPRGRIGGGGVGGPLSTSPPRGPTWTMDRDRSSSSISSSSSSTTTTTTTTIRTTAMNADDATTVGDRVGAATAARFGAAVIPPRPIFPWRSESYPLPRLIRPRTTSGGGGGIPAYGAGGGGEDENDNTASHRECEYEARGGPLGPGWPSPMESWFRGALYLTSMNLLGLSWPRILLPWTRHGWERDIEWAFCRAFSNGVNGMMEDTYRLHDGGIIDTAGTEMEKSDGDIMDGVKDDGGDGFDVDVDISLDPLPLDKGGGNDPVDVTIDNGGISGDDDAVGDDEYNMLQRNLRQLYQSARKHSHPSRVNIVLRTVPFSANIESMFPVFGLSRSLVEDHPNLRHTYRNYLKRLQAKHKQAVLAGRRRLNPVEVGSFVMDGLQEVMEKSAKLSSDGKAAITIVAQVSINCREVFCVRDVESGEIIQGHGDPRPRDVTHLVRFEMIVREKLANSANTADSSNEGDWELEIGRWQITDWDDFLDGNIFFT</sequence>
<name>A0ABD3RYB6_9STRA</name>
<keyword evidence="3" id="KW-1185">Reference proteome</keyword>
<dbReference type="Proteomes" id="UP001530377">
    <property type="component" value="Unassembled WGS sequence"/>
</dbReference>
<dbReference type="EMBL" id="JALLPB020000116">
    <property type="protein sequence ID" value="KAL3817192.1"/>
    <property type="molecule type" value="Genomic_DNA"/>
</dbReference>
<protein>
    <submittedName>
        <fullName evidence="2">Uncharacterized protein</fullName>
    </submittedName>
</protein>
<evidence type="ECO:0000313" key="2">
    <source>
        <dbReference type="EMBL" id="KAL3817192.1"/>
    </source>
</evidence>
<reference evidence="2 3" key="1">
    <citation type="submission" date="2024-10" db="EMBL/GenBank/DDBJ databases">
        <title>Updated reference genomes for cyclostephanoid diatoms.</title>
        <authorList>
            <person name="Roberts W.R."/>
            <person name="Alverson A.J."/>
        </authorList>
    </citation>
    <scope>NUCLEOTIDE SEQUENCE [LARGE SCALE GENOMIC DNA]</scope>
    <source>
        <strain evidence="2 3">AJA228-03</strain>
    </source>
</reference>